<sequence>MQSTSDFQQQQQEKISKIRRPGIVTNFINKVVKPATYTSTFATSTINTLTKQKSIFLFFLLFFTLNFFQYILLYTKMFFKKYQQQQEEISKIHRGVVTNFIYKVVELATYTSTFVTDAINILTRNTLNTGGHSTR</sequence>
<keyword evidence="1" id="KW-0812">Transmembrane</keyword>
<dbReference type="AlphaFoldDB" id="A0A2N0NFH0"/>
<organism evidence="2 3">
    <name type="scientific">Rhizophagus irregularis</name>
    <dbReference type="NCBI Taxonomy" id="588596"/>
    <lineage>
        <taxon>Eukaryota</taxon>
        <taxon>Fungi</taxon>
        <taxon>Fungi incertae sedis</taxon>
        <taxon>Mucoromycota</taxon>
        <taxon>Glomeromycotina</taxon>
        <taxon>Glomeromycetes</taxon>
        <taxon>Glomerales</taxon>
        <taxon>Glomeraceae</taxon>
        <taxon>Rhizophagus</taxon>
    </lineage>
</organism>
<keyword evidence="1" id="KW-1133">Transmembrane helix</keyword>
<dbReference type="VEuPathDB" id="FungiDB:FUN_009508"/>
<reference evidence="2 3" key="2">
    <citation type="submission" date="2017-09" db="EMBL/GenBank/DDBJ databases">
        <title>Extensive intraspecific genome diversity in a model arbuscular mycorrhizal fungus.</title>
        <authorList>
            <person name="Chen E.C."/>
            <person name="Morin E."/>
            <person name="Beaudet D."/>
            <person name="Noel J."/>
            <person name="Ndikumana S."/>
            <person name="Charron P."/>
            <person name="St-Onge C."/>
            <person name="Giorgi J."/>
            <person name="Grigoriev I.V."/>
            <person name="Roux C."/>
            <person name="Martin F.M."/>
            <person name="Corradi N."/>
        </authorList>
    </citation>
    <scope>NUCLEOTIDE SEQUENCE [LARGE SCALE GENOMIC DNA]</scope>
    <source>
        <strain evidence="2 3">A5</strain>
    </source>
</reference>
<evidence type="ECO:0008006" key="4">
    <source>
        <dbReference type="Google" id="ProtNLM"/>
    </source>
</evidence>
<gene>
    <name evidence="2" type="ORF">RhiirA5_441568</name>
</gene>
<keyword evidence="1" id="KW-0472">Membrane</keyword>
<proteinExistence type="predicted"/>
<reference evidence="2 3" key="1">
    <citation type="submission" date="2016-04" db="EMBL/GenBank/DDBJ databases">
        <title>Genome analyses suggest a sexual origin of heterokaryosis in a supposedly ancient asexual fungus.</title>
        <authorList>
            <person name="Ropars J."/>
            <person name="Sedzielewska K."/>
            <person name="Noel J."/>
            <person name="Charron P."/>
            <person name="Farinelli L."/>
            <person name="Marton T."/>
            <person name="Kruger M."/>
            <person name="Pelin A."/>
            <person name="Brachmann A."/>
            <person name="Corradi N."/>
        </authorList>
    </citation>
    <scope>NUCLEOTIDE SEQUENCE [LARGE SCALE GENOMIC DNA]</scope>
    <source>
        <strain evidence="2 3">A5</strain>
    </source>
</reference>
<accession>A0A2N0NFH0</accession>
<dbReference type="VEuPathDB" id="FungiDB:RhiirA1_479836"/>
<comment type="caution">
    <text evidence="2">The sequence shown here is derived from an EMBL/GenBank/DDBJ whole genome shotgun (WGS) entry which is preliminary data.</text>
</comment>
<evidence type="ECO:0000313" key="2">
    <source>
        <dbReference type="EMBL" id="PKB93342.1"/>
    </source>
</evidence>
<feature type="transmembrane region" description="Helical" evidence="1">
    <location>
        <begin position="55"/>
        <end position="74"/>
    </location>
</feature>
<dbReference type="VEuPathDB" id="FungiDB:RhiirFUN_021300"/>
<dbReference type="EMBL" id="LLXJ01008288">
    <property type="protein sequence ID" value="PKB93342.1"/>
    <property type="molecule type" value="Genomic_DNA"/>
</dbReference>
<dbReference type="Proteomes" id="UP000232722">
    <property type="component" value="Unassembled WGS sequence"/>
</dbReference>
<name>A0A2N0NFH0_9GLOM</name>
<evidence type="ECO:0000313" key="3">
    <source>
        <dbReference type="Proteomes" id="UP000232722"/>
    </source>
</evidence>
<protein>
    <recommendedName>
        <fullName evidence="4">Transmembrane protein</fullName>
    </recommendedName>
</protein>
<evidence type="ECO:0000256" key="1">
    <source>
        <dbReference type="SAM" id="Phobius"/>
    </source>
</evidence>